<dbReference type="InterPro" id="IPR015947">
    <property type="entry name" value="PUA-like_sf"/>
</dbReference>
<accession>A0ABW3NR15</accession>
<evidence type="ECO:0000313" key="2">
    <source>
        <dbReference type="Proteomes" id="UP001597131"/>
    </source>
</evidence>
<dbReference type="EMBL" id="JBHTLI010000001">
    <property type="protein sequence ID" value="MFD1094992.1"/>
    <property type="molecule type" value="Genomic_DNA"/>
</dbReference>
<dbReference type="Proteomes" id="UP001597131">
    <property type="component" value="Unassembled WGS sequence"/>
</dbReference>
<evidence type="ECO:0000313" key="1">
    <source>
        <dbReference type="EMBL" id="MFD1094992.1"/>
    </source>
</evidence>
<proteinExistence type="predicted"/>
<gene>
    <name evidence="1" type="ORF">ACFQ3Q_04465</name>
</gene>
<name>A0ABW3NR15_9FLAO</name>
<dbReference type="Gene3D" id="3.40.1350.10">
    <property type="match status" value="1"/>
</dbReference>
<organism evidence="1 2">
    <name type="scientific">Salegentibacter chungangensis</name>
    <dbReference type="NCBI Taxonomy" id="1335724"/>
    <lineage>
        <taxon>Bacteria</taxon>
        <taxon>Pseudomonadati</taxon>
        <taxon>Bacteroidota</taxon>
        <taxon>Flavobacteriia</taxon>
        <taxon>Flavobacteriales</taxon>
        <taxon>Flavobacteriaceae</taxon>
        <taxon>Salegentibacter</taxon>
    </lineage>
</organism>
<protein>
    <recommendedName>
        <fullName evidence="3">DUF91 domain-containing protein</fullName>
    </recommendedName>
</protein>
<reference evidence="2" key="1">
    <citation type="journal article" date="2019" name="Int. J. Syst. Evol. Microbiol.">
        <title>The Global Catalogue of Microorganisms (GCM) 10K type strain sequencing project: providing services to taxonomists for standard genome sequencing and annotation.</title>
        <authorList>
            <consortium name="The Broad Institute Genomics Platform"/>
            <consortium name="The Broad Institute Genome Sequencing Center for Infectious Disease"/>
            <person name="Wu L."/>
            <person name="Ma J."/>
        </authorList>
    </citation>
    <scope>NUCLEOTIDE SEQUENCE [LARGE SCALE GENOMIC DNA]</scope>
    <source>
        <strain evidence="2">CCUG 64793</strain>
    </source>
</reference>
<keyword evidence="2" id="KW-1185">Reference proteome</keyword>
<sequence length="381" mass="44570">MATHILTVNETTFPIHLRYMFIGTGKNGSPHQTGALADIFSIREGDNIIFYVMQRGFFGIFKATGEVFYDYESYDGYHPQYLNDDLGGKTLTYRMKIEPNEVYENYISEWDMMENPENIKDNSIFNLQWSWIFKKLKGNRGCVSIDETEFELFQSNLAKNNNTIAKSGCYDYVNGKIKSLNTGVLYHEECTTKPPRSVERLNKIYREEDLRILFTAYANNHGVLNQVLKPHNNGNVNFIANEIACSFSERRMDLLFGTDQNNCILIELKNDFLFNENIYNQIQEYSRWISAYKDYTEIIPILILKSPRQVRPSRRGKYFKFLSENDKRENNFSPWYKAMIEKIENGKKELSNEGIRKTADLQVYLFETGSGNELIKFNQLF</sequence>
<dbReference type="InterPro" id="IPR011856">
    <property type="entry name" value="tRNA_endonuc-like_dom_sf"/>
</dbReference>
<evidence type="ECO:0008006" key="3">
    <source>
        <dbReference type="Google" id="ProtNLM"/>
    </source>
</evidence>
<dbReference type="SUPFAM" id="SSF88697">
    <property type="entry name" value="PUA domain-like"/>
    <property type="match status" value="1"/>
</dbReference>
<comment type="caution">
    <text evidence="1">The sequence shown here is derived from an EMBL/GenBank/DDBJ whole genome shotgun (WGS) entry which is preliminary data.</text>
</comment>
<dbReference type="RefSeq" id="WP_380743338.1">
    <property type="nucleotide sequence ID" value="NZ_JBHTLI010000001.1"/>
</dbReference>
<dbReference type="Gene3D" id="3.10.590.10">
    <property type="entry name" value="ph1033 like domains"/>
    <property type="match status" value="1"/>
</dbReference>